<evidence type="ECO:0000313" key="3">
    <source>
        <dbReference type="Proteomes" id="UP000005408"/>
    </source>
</evidence>
<dbReference type="Proteomes" id="UP000005408">
    <property type="component" value="Unassembled WGS sequence"/>
</dbReference>
<proteinExistence type="predicted"/>
<feature type="region of interest" description="Disordered" evidence="1">
    <location>
        <begin position="64"/>
        <end position="92"/>
    </location>
</feature>
<name>A0A8W8L442_MAGGI</name>
<dbReference type="EnsemblMetazoa" id="G2660.1">
    <property type="protein sequence ID" value="G2660.1:cds"/>
    <property type="gene ID" value="G2660"/>
</dbReference>
<accession>A0A8W8L442</accession>
<sequence>MGLFQSCLARNNKVGVMKEEKEVYDKVCRTMVTEVVSEKKGGVAFGLTFVSEEAPKMPPRRLMELKREESEKSRETRGKAHFSKKMMAEKRREEARVQKQIEVAHKEMERLEKYVNITRSAD</sequence>
<protein>
    <submittedName>
        <fullName evidence="2">Uncharacterized protein</fullName>
    </submittedName>
</protein>
<dbReference type="AlphaFoldDB" id="A0A8W8L442"/>
<evidence type="ECO:0000256" key="1">
    <source>
        <dbReference type="SAM" id="MobiDB-lite"/>
    </source>
</evidence>
<feature type="compositionally biased region" description="Basic and acidic residues" evidence="1">
    <location>
        <begin position="64"/>
        <end position="78"/>
    </location>
</feature>
<evidence type="ECO:0000313" key="2">
    <source>
        <dbReference type="EnsemblMetazoa" id="G2660.1:cds"/>
    </source>
</evidence>
<reference evidence="2" key="1">
    <citation type="submission" date="2022-08" db="UniProtKB">
        <authorList>
            <consortium name="EnsemblMetazoa"/>
        </authorList>
    </citation>
    <scope>IDENTIFICATION</scope>
    <source>
        <strain evidence="2">05x7-T-G4-1.051#20</strain>
    </source>
</reference>
<keyword evidence="3" id="KW-1185">Reference proteome</keyword>
<organism evidence="2 3">
    <name type="scientific">Magallana gigas</name>
    <name type="common">Pacific oyster</name>
    <name type="synonym">Crassostrea gigas</name>
    <dbReference type="NCBI Taxonomy" id="29159"/>
    <lineage>
        <taxon>Eukaryota</taxon>
        <taxon>Metazoa</taxon>
        <taxon>Spiralia</taxon>
        <taxon>Lophotrochozoa</taxon>
        <taxon>Mollusca</taxon>
        <taxon>Bivalvia</taxon>
        <taxon>Autobranchia</taxon>
        <taxon>Pteriomorphia</taxon>
        <taxon>Ostreida</taxon>
        <taxon>Ostreoidea</taxon>
        <taxon>Ostreidae</taxon>
        <taxon>Magallana</taxon>
    </lineage>
</organism>